<feature type="signal peptide" evidence="2">
    <location>
        <begin position="1"/>
        <end position="22"/>
    </location>
</feature>
<dbReference type="RefSeq" id="WP_367878800.1">
    <property type="nucleotide sequence ID" value="NZ_JBFNXX010000012.1"/>
</dbReference>
<organism evidence="3 4">
    <name type="scientific">Sulfitobacter sediminis</name>
    <dbReference type="NCBI Taxonomy" id="3234186"/>
    <lineage>
        <taxon>Bacteria</taxon>
        <taxon>Pseudomonadati</taxon>
        <taxon>Pseudomonadota</taxon>
        <taxon>Alphaproteobacteria</taxon>
        <taxon>Rhodobacterales</taxon>
        <taxon>Roseobacteraceae</taxon>
        <taxon>Sulfitobacter</taxon>
    </lineage>
</organism>
<dbReference type="EMBL" id="JBFNXX010000012">
    <property type="protein sequence ID" value="MEW9921100.1"/>
    <property type="molecule type" value="Genomic_DNA"/>
</dbReference>
<gene>
    <name evidence="3" type="ORF">AB2B41_15915</name>
</gene>
<keyword evidence="4" id="KW-1185">Reference proteome</keyword>
<feature type="region of interest" description="Disordered" evidence="1">
    <location>
        <begin position="108"/>
        <end position="127"/>
    </location>
</feature>
<reference evidence="3 4" key="1">
    <citation type="submission" date="2024-07" db="EMBL/GenBank/DDBJ databases">
        <title>Marimonas sp.nov., isolated from tidal-flat sediment.</title>
        <authorList>
            <person name="Jayan J.N."/>
            <person name="Lee S.S."/>
        </authorList>
    </citation>
    <scope>NUCLEOTIDE SEQUENCE [LARGE SCALE GENOMIC DNA]</scope>
    <source>
        <strain evidence="3 4">MJW-29</strain>
    </source>
</reference>
<dbReference type="PROSITE" id="PS51257">
    <property type="entry name" value="PROKAR_LIPOPROTEIN"/>
    <property type="match status" value="1"/>
</dbReference>
<name>A0ABV3RQ42_9RHOB</name>
<evidence type="ECO:0000313" key="4">
    <source>
        <dbReference type="Proteomes" id="UP001556098"/>
    </source>
</evidence>
<protein>
    <submittedName>
        <fullName evidence="3">Uncharacterized protein</fullName>
    </submittedName>
</protein>
<sequence>MIRPGMMIAALALLAACGDPLAGVPRISDVDIAETDPVAQALPTDAEIAREGFFGGDAARTGTTAATEVVDTPEPKRRGGFLGLFSRAAAGPTVIAAEGGSTEVAGAETNASKEESTQLASLEPEADQPAQSGLFSRLLGSGATPAADDDILDVAHGTVLPYGVIARSCETKRRALGKKVESSASGFKLYDTNPGISGQRTYYITGFADGCPRQLTAANVLLGAPSFYELLHYGPAGAHLPVGETDRAYEKVKRQVCGTGKGKPCGSRIKSLERNTVFVNAYARPRDNTSWSEMLIHDGEVLATTEKSSG</sequence>
<feature type="chain" id="PRO_5045140610" evidence="2">
    <location>
        <begin position="23"/>
        <end position="310"/>
    </location>
</feature>
<proteinExistence type="predicted"/>
<accession>A0ABV3RQ42</accession>
<keyword evidence="2" id="KW-0732">Signal</keyword>
<evidence type="ECO:0000256" key="1">
    <source>
        <dbReference type="SAM" id="MobiDB-lite"/>
    </source>
</evidence>
<dbReference type="Proteomes" id="UP001556098">
    <property type="component" value="Unassembled WGS sequence"/>
</dbReference>
<comment type="caution">
    <text evidence="3">The sequence shown here is derived from an EMBL/GenBank/DDBJ whole genome shotgun (WGS) entry which is preliminary data.</text>
</comment>
<evidence type="ECO:0000256" key="2">
    <source>
        <dbReference type="SAM" id="SignalP"/>
    </source>
</evidence>
<evidence type="ECO:0000313" key="3">
    <source>
        <dbReference type="EMBL" id="MEW9921100.1"/>
    </source>
</evidence>